<organism evidence="1">
    <name type="scientific">Psilocybe cubensis</name>
    <name type="common">Psychedelic mushroom</name>
    <name type="synonym">Stropharia cubensis</name>
    <dbReference type="NCBI Taxonomy" id="181762"/>
    <lineage>
        <taxon>Eukaryota</taxon>
        <taxon>Fungi</taxon>
        <taxon>Dikarya</taxon>
        <taxon>Basidiomycota</taxon>
        <taxon>Agaricomycotina</taxon>
        <taxon>Agaricomycetes</taxon>
        <taxon>Agaricomycetidae</taxon>
        <taxon>Agaricales</taxon>
        <taxon>Agaricineae</taxon>
        <taxon>Strophariaceae</taxon>
        <taxon>Psilocybe</taxon>
    </lineage>
</organism>
<dbReference type="SUPFAM" id="SSF52047">
    <property type="entry name" value="RNI-like"/>
    <property type="match status" value="1"/>
</dbReference>
<sequence>MSPNFERPESPLDAAIHNTPSLPVEIIDSIIQDVLKQISGKGRTHTSPILSAIASTSHRFRIHANRHRFSTLRCPSVLHNITLKQANKWMTSLTSVVRSHQALVKLAPSSTMMGSILDFTTDFGVWVIHTSDSESEASGAADSESETSESVQCASEDWAFVLDNLFRAPSSLPSSSTANQVYHFDFLINYFGSPGNVSWNTITPAVRESFLRLLRFSNINKLSLCGIDSIPTSLLRGSGIKHLALRQISTVQPDADIIGVDQCNDACLPPQVESLQNNDGEAGCKASGPFPVPLAQLPCVLKLEAEMHGDQSVETLNDMLKQTPNLVSLRIQNHLLVYPGNEAPIVRYSHLTNLRSLVICCERANNMGYLPVPLRPCLQTPPPSLSEVYIRFKMGPKTLASPENYLDEFGVDPELAVHLAHPCFRGVSRIVFDVELRRPVRCDPKDLDYHVRSWKLGIEEKMRALLEKRTGVDVVVTTTT</sequence>
<accession>A0A8H8CJ77</accession>
<reference evidence="1" key="1">
    <citation type="submission" date="2021-02" db="EMBL/GenBank/DDBJ databases">
        <title>Psilocybe cubensis genome.</title>
        <authorList>
            <person name="Mckernan K.J."/>
            <person name="Crawford S."/>
            <person name="Trippe A."/>
            <person name="Kane L.T."/>
            <person name="Mclaughlin S."/>
        </authorList>
    </citation>
    <scope>NUCLEOTIDE SEQUENCE [LARGE SCALE GENOMIC DNA]</scope>
    <source>
        <strain evidence="1">MGC-MH-2018</strain>
    </source>
</reference>
<proteinExistence type="predicted"/>
<evidence type="ECO:0000313" key="1">
    <source>
        <dbReference type="EMBL" id="KAG5166759.1"/>
    </source>
</evidence>
<comment type="caution">
    <text evidence="1">The sequence shown here is derived from an EMBL/GenBank/DDBJ whole genome shotgun (WGS) entry which is preliminary data.</text>
</comment>
<dbReference type="AlphaFoldDB" id="A0A8H8CJ77"/>
<gene>
    <name evidence="1" type="ORF">JR316_008849</name>
</gene>
<protein>
    <submittedName>
        <fullName evidence="1">Uncharacterized protein</fullName>
    </submittedName>
</protein>
<dbReference type="EMBL" id="JAFIQS010000008">
    <property type="protein sequence ID" value="KAG5166759.1"/>
    <property type="molecule type" value="Genomic_DNA"/>
</dbReference>
<name>A0A8H8CJ77_PSICU</name>